<comment type="caution">
    <text evidence="5">The sequence shown here is derived from an EMBL/GenBank/DDBJ whole genome shotgun (WGS) entry which is preliminary data.</text>
</comment>
<dbReference type="Gene3D" id="3.30.559.10">
    <property type="entry name" value="Chloramphenicol acetyltransferase-like domain"/>
    <property type="match status" value="4"/>
</dbReference>
<reference evidence="5" key="1">
    <citation type="submission" date="2020-07" db="EMBL/GenBank/DDBJ databases">
        <title>Genome sequence and genetic diversity analysis of an under-domesticated orphan crop, white fonio (Digitaria exilis).</title>
        <authorList>
            <person name="Bennetzen J.L."/>
            <person name="Chen S."/>
            <person name="Ma X."/>
            <person name="Wang X."/>
            <person name="Yssel A.E.J."/>
            <person name="Chaluvadi S.R."/>
            <person name="Johnson M."/>
            <person name="Gangashetty P."/>
            <person name="Hamidou F."/>
            <person name="Sanogo M.D."/>
            <person name="Zwaenepoel A."/>
            <person name="Wallace J."/>
            <person name="Van De Peer Y."/>
            <person name="Van Deynze A."/>
        </authorList>
    </citation>
    <scope>NUCLEOTIDE SEQUENCE</scope>
    <source>
        <tissue evidence="5">Leaves</tissue>
    </source>
</reference>
<evidence type="ECO:0000313" key="6">
    <source>
        <dbReference type="Proteomes" id="UP000636709"/>
    </source>
</evidence>
<sequence>MVKEGTTDDGAKRGHSGEAVTTVAPALPVQEHRLPLSNLDLILPPIDVGVFFCYADPVAGAAAVLKAALAKTLVAYYPLAGEVVANADGEPELLCSGRGVDVAEATAGDADMRDLRLGFPDESVEQLVPKKKAGVVSVQVTKFKCGGAVVGCTFDHRVCDAYSFNMFLLAWAAAVRGGPAPPSPSFRRSLLAPRHHLTPPCTTGTLADRLFVPVSRAPPLPETTAANRIYRIAAADVAALQTAAGPGRTKLEAFTAHLWGLHAEAASRRRISSCCMGVVVDGRSRISPGDMAAYFGNVLSIPYGVLGSEELRRMELAEVAGEVHRWVAEAAKGEHFRELVEWVEARRPEPTVARAYLGRGEGGEEATACVVSSGMRLAVGEVDFGWGRPAFASYHFPWPGGAGYVMPMPSARGDGDWVVYVHVAPEVVEAMEEEPTVFRALDSGYMFGRRLKRTKRSCPTCSSWRSLKDDGFRILAAALAASPDSRLTFSLLTHVGLRLLLAEYRQAQLHNVYYSITLSAVGAPNIPRVAIASAGLVCVVRARAPPNVDAAPLLNWRASLARSHDDLARAYHMHWFDECWIPLTLAVPSSSIERRHAAGAGPLIWQRERERALSGWLPVFVAVTIRHVDLIDIDRLLAAGTTYTRIYLAVFVELWRPHLLHVKSTPHHTHAHGLAQKSERASEVTSKTIYSILPARWLACCAVGAWRDGRPDVNWLLGSVQLPAALEPERRLRRQAYALCHGQYGGPKSYTSYNPSPSGVDRNMVNEATTKEHGGGHEVTVTVAPALPVQQGHRLELSNLDLLLPPLDVSLFFCYLQPAPTTAALKEALAKTLVPYYPLAGEVVANADGEPELLCSGRGVDFTVANAAAGVELREVRIGAVDESVERLVPANAKKPGSVVTKFACGGAVVGCTFDHRVCDAYSFNMFLVAWAAAARGSPPQPVPSFRRSLVAPRNPPPPRSPSTVALIDRLFSPRSAAPPPPPSVAATAVNRIYRIAAADVAALKAAAGPGRTKMEAFTAHLWKLCSMAASPRRSQQCCMGVVVDGRTRIVVSPNDGASTAMRGYFGNVLTIPYGVLGTEELRRMELAEVAGDVHRWVAEAATDDHFRGLVDWVEALRPKPAAARAYLGGTGGSDAMACIVSSGMSFPVGEVDFGWGLPAFASYHFPWPAGAGYVMPMPSARGDGDWVVYVHVAPELAKVMEEEPTVFRALENSYVFQ</sequence>
<keyword evidence="6" id="KW-1185">Reference proteome</keyword>
<dbReference type="PANTHER" id="PTHR31642:SF266">
    <property type="entry name" value="HXXXD-TYPE ACYL-TRANSFERASE FAMILY PROTEIN"/>
    <property type="match status" value="1"/>
</dbReference>
<dbReference type="InterPro" id="IPR023213">
    <property type="entry name" value="CAT-like_dom_sf"/>
</dbReference>
<comment type="similarity">
    <text evidence="1">Belongs to the plant acyltransferase family.</text>
</comment>
<dbReference type="PANTHER" id="PTHR31642">
    <property type="entry name" value="TRICHOTHECENE 3-O-ACETYLTRANSFERASE"/>
    <property type="match status" value="1"/>
</dbReference>
<accession>A0A835E8R0</accession>
<gene>
    <name evidence="5" type="ORF">HU200_050828</name>
</gene>
<protein>
    <submittedName>
        <fullName evidence="5">Uncharacterized protein</fullName>
    </submittedName>
</protein>
<dbReference type="Proteomes" id="UP000636709">
    <property type="component" value="Unassembled WGS sequence"/>
</dbReference>
<proteinExistence type="inferred from homology"/>
<evidence type="ECO:0000256" key="3">
    <source>
        <dbReference type="ARBA" id="ARBA00023315"/>
    </source>
</evidence>
<organism evidence="5 6">
    <name type="scientific">Digitaria exilis</name>
    <dbReference type="NCBI Taxonomy" id="1010633"/>
    <lineage>
        <taxon>Eukaryota</taxon>
        <taxon>Viridiplantae</taxon>
        <taxon>Streptophyta</taxon>
        <taxon>Embryophyta</taxon>
        <taxon>Tracheophyta</taxon>
        <taxon>Spermatophyta</taxon>
        <taxon>Magnoliopsida</taxon>
        <taxon>Liliopsida</taxon>
        <taxon>Poales</taxon>
        <taxon>Poaceae</taxon>
        <taxon>PACMAD clade</taxon>
        <taxon>Panicoideae</taxon>
        <taxon>Panicodae</taxon>
        <taxon>Paniceae</taxon>
        <taxon>Anthephorinae</taxon>
        <taxon>Digitaria</taxon>
    </lineage>
</organism>
<evidence type="ECO:0000256" key="2">
    <source>
        <dbReference type="ARBA" id="ARBA00022679"/>
    </source>
</evidence>
<keyword evidence="3" id="KW-0012">Acyltransferase</keyword>
<keyword evidence="2" id="KW-0808">Transferase</keyword>
<dbReference type="OrthoDB" id="1862401at2759"/>
<name>A0A835E8R0_9POAL</name>
<evidence type="ECO:0000256" key="4">
    <source>
        <dbReference type="SAM" id="MobiDB-lite"/>
    </source>
</evidence>
<dbReference type="AlphaFoldDB" id="A0A835E8R0"/>
<feature type="region of interest" description="Disordered" evidence="4">
    <location>
        <begin position="936"/>
        <end position="964"/>
    </location>
</feature>
<evidence type="ECO:0000313" key="5">
    <source>
        <dbReference type="EMBL" id="KAF8670288.1"/>
    </source>
</evidence>
<dbReference type="EMBL" id="JACEFO010002261">
    <property type="protein sequence ID" value="KAF8670288.1"/>
    <property type="molecule type" value="Genomic_DNA"/>
</dbReference>
<dbReference type="InterPro" id="IPR050317">
    <property type="entry name" value="Plant_Fungal_Acyltransferase"/>
</dbReference>
<dbReference type="Pfam" id="PF02458">
    <property type="entry name" value="Transferase"/>
    <property type="match status" value="2"/>
</dbReference>
<dbReference type="GO" id="GO:0016747">
    <property type="term" value="F:acyltransferase activity, transferring groups other than amino-acyl groups"/>
    <property type="evidence" value="ECO:0007669"/>
    <property type="project" value="TreeGrafter"/>
</dbReference>
<evidence type="ECO:0000256" key="1">
    <source>
        <dbReference type="ARBA" id="ARBA00009861"/>
    </source>
</evidence>